<dbReference type="Gene3D" id="1.25.40.10">
    <property type="entry name" value="Tetratricopeptide repeat domain"/>
    <property type="match status" value="4"/>
</dbReference>
<reference evidence="5 6" key="1">
    <citation type="submission" date="2014-04" db="EMBL/GenBank/DDBJ databases">
        <authorList>
            <consortium name="DOE Joint Genome Institute"/>
            <person name="Kuo A."/>
            <person name="Zuccaro A."/>
            <person name="Kohler A."/>
            <person name="Nagy L.G."/>
            <person name="Floudas D."/>
            <person name="Copeland A."/>
            <person name="Barry K.W."/>
            <person name="Cichocki N."/>
            <person name="Veneault-Fourrey C."/>
            <person name="LaButti K."/>
            <person name="Lindquist E.A."/>
            <person name="Lipzen A."/>
            <person name="Lundell T."/>
            <person name="Morin E."/>
            <person name="Murat C."/>
            <person name="Sun H."/>
            <person name="Tunlid A."/>
            <person name="Henrissat B."/>
            <person name="Grigoriev I.V."/>
            <person name="Hibbett D.S."/>
            <person name="Martin F."/>
            <person name="Nordberg H.P."/>
            <person name="Cantor M.N."/>
            <person name="Hua S.X."/>
        </authorList>
    </citation>
    <scope>NUCLEOTIDE SEQUENCE [LARGE SCALE GENOMIC DNA]</scope>
    <source>
        <strain evidence="5 6">MAFF 305830</strain>
    </source>
</reference>
<dbReference type="GO" id="GO:0007091">
    <property type="term" value="P:metaphase/anaphase transition of mitotic cell cycle"/>
    <property type="evidence" value="ECO:0007669"/>
    <property type="project" value="TreeGrafter"/>
</dbReference>
<evidence type="ECO:0000256" key="4">
    <source>
        <dbReference type="SAM" id="MobiDB-lite"/>
    </source>
</evidence>
<feature type="repeat" description="TPR" evidence="3">
    <location>
        <begin position="668"/>
        <end position="701"/>
    </location>
</feature>
<organism evidence="5 6">
    <name type="scientific">Serendipita vermifera MAFF 305830</name>
    <dbReference type="NCBI Taxonomy" id="933852"/>
    <lineage>
        <taxon>Eukaryota</taxon>
        <taxon>Fungi</taxon>
        <taxon>Dikarya</taxon>
        <taxon>Basidiomycota</taxon>
        <taxon>Agaricomycotina</taxon>
        <taxon>Agaricomycetes</taxon>
        <taxon>Sebacinales</taxon>
        <taxon>Serendipitaceae</taxon>
        <taxon>Serendipita</taxon>
    </lineage>
</organism>
<dbReference type="InterPro" id="IPR011990">
    <property type="entry name" value="TPR-like_helical_dom_sf"/>
</dbReference>
<dbReference type="GO" id="GO:0005680">
    <property type="term" value="C:anaphase-promoting complex"/>
    <property type="evidence" value="ECO:0007669"/>
    <property type="project" value="UniProtKB-ARBA"/>
</dbReference>
<evidence type="ECO:0000256" key="2">
    <source>
        <dbReference type="ARBA" id="ARBA00038210"/>
    </source>
</evidence>
<dbReference type="PANTHER" id="PTHR12558:SF13">
    <property type="entry name" value="CELL DIVISION CYCLE PROTEIN 27 HOMOLOG"/>
    <property type="match status" value="1"/>
</dbReference>
<evidence type="ECO:0000256" key="1">
    <source>
        <dbReference type="ARBA" id="ARBA00022803"/>
    </source>
</evidence>
<keyword evidence="1 3" id="KW-0802">TPR repeat</keyword>
<name>A0A0C3BHG7_SERVB</name>
<proteinExistence type="inferred from homology"/>
<reference evidence="6" key="2">
    <citation type="submission" date="2015-01" db="EMBL/GenBank/DDBJ databases">
        <title>Evolutionary Origins and Diversification of the Mycorrhizal Mutualists.</title>
        <authorList>
            <consortium name="DOE Joint Genome Institute"/>
            <consortium name="Mycorrhizal Genomics Consortium"/>
            <person name="Kohler A."/>
            <person name="Kuo A."/>
            <person name="Nagy L.G."/>
            <person name="Floudas D."/>
            <person name="Copeland A."/>
            <person name="Barry K.W."/>
            <person name="Cichocki N."/>
            <person name="Veneault-Fourrey C."/>
            <person name="LaButti K."/>
            <person name="Lindquist E.A."/>
            <person name="Lipzen A."/>
            <person name="Lundell T."/>
            <person name="Morin E."/>
            <person name="Murat C."/>
            <person name="Riley R."/>
            <person name="Ohm R."/>
            <person name="Sun H."/>
            <person name="Tunlid A."/>
            <person name="Henrissat B."/>
            <person name="Grigoriev I.V."/>
            <person name="Hibbett D.S."/>
            <person name="Martin F."/>
        </authorList>
    </citation>
    <scope>NUCLEOTIDE SEQUENCE [LARGE SCALE GENOMIC DNA]</scope>
    <source>
        <strain evidence="6">MAFF 305830</strain>
    </source>
</reference>
<dbReference type="PROSITE" id="PS50293">
    <property type="entry name" value="TPR_REGION"/>
    <property type="match status" value="1"/>
</dbReference>
<dbReference type="AlphaFoldDB" id="A0A0C3BHG7"/>
<dbReference type="SUPFAM" id="SSF48452">
    <property type="entry name" value="TPR-like"/>
    <property type="match status" value="3"/>
</dbReference>
<feature type="region of interest" description="Disordered" evidence="4">
    <location>
        <begin position="792"/>
        <end position="825"/>
    </location>
</feature>
<accession>A0A0C3BHG7</accession>
<dbReference type="GO" id="GO:0016567">
    <property type="term" value="P:protein ubiquitination"/>
    <property type="evidence" value="ECO:0007669"/>
    <property type="project" value="TreeGrafter"/>
</dbReference>
<dbReference type="HOGENOM" id="CLU_008850_4_0_1"/>
<feature type="compositionally biased region" description="Gly residues" evidence="4">
    <location>
        <begin position="240"/>
        <end position="250"/>
    </location>
</feature>
<dbReference type="GO" id="GO:0005737">
    <property type="term" value="C:cytoplasm"/>
    <property type="evidence" value="ECO:0007669"/>
    <property type="project" value="TreeGrafter"/>
</dbReference>
<protein>
    <submittedName>
        <fullName evidence="5">Uncharacterized protein</fullName>
    </submittedName>
</protein>
<evidence type="ECO:0000256" key="3">
    <source>
        <dbReference type="PROSITE-ProRule" id="PRU00339"/>
    </source>
</evidence>
<dbReference type="STRING" id="933852.A0A0C3BHG7"/>
<dbReference type="OrthoDB" id="10248520at2759"/>
<dbReference type="PANTHER" id="PTHR12558">
    <property type="entry name" value="CELL DIVISION CYCLE 16,23,27"/>
    <property type="match status" value="1"/>
</dbReference>
<dbReference type="Pfam" id="PF00515">
    <property type="entry name" value="TPR_1"/>
    <property type="match status" value="1"/>
</dbReference>
<evidence type="ECO:0000313" key="5">
    <source>
        <dbReference type="EMBL" id="KIM30921.1"/>
    </source>
</evidence>
<dbReference type="EMBL" id="KN824283">
    <property type="protein sequence ID" value="KIM30921.1"/>
    <property type="molecule type" value="Genomic_DNA"/>
</dbReference>
<evidence type="ECO:0000313" key="6">
    <source>
        <dbReference type="Proteomes" id="UP000054097"/>
    </source>
</evidence>
<feature type="repeat" description="TPR" evidence="3">
    <location>
        <begin position="634"/>
        <end position="667"/>
    </location>
</feature>
<feature type="compositionally biased region" description="Polar residues" evidence="4">
    <location>
        <begin position="366"/>
        <end position="382"/>
    </location>
</feature>
<keyword evidence="6" id="KW-1185">Reference proteome</keyword>
<dbReference type="InterPro" id="IPR019734">
    <property type="entry name" value="TPR_rpt"/>
</dbReference>
<dbReference type="GO" id="GO:0051301">
    <property type="term" value="P:cell division"/>
    <property type="evidence" value="ECO:0007669"/>
    <property type="project" value="TreeGrafter"/>
</dbReference>
<sequence>MTAIDGKLVESRLRSLIYRFLDAELFVTALFFAERLFAMDGTNHDSRHLLANVMLKLQQPHTALHLATRPQDDPCVGCLFLASQCNERLRRPRKAMDLAAKALKIMTTADASGNERPQVEGPKHVAQDIPDIAIMHCKAGLLAAKASLKTEAVDYFTAALTLEPLLWEAWLGLCSLGATVNIDELLKPSPTIQAMPSAFPEGPTSAAPLASLAHPIVAQLKRKYQLTANPPSIFTTNQRPGGGGPSGTGAGFFTPVPGESSSNLYGAAPPPVRNLHYQLGVLPKATPESNFTPTVGHAASDTPFTPLGPGPSLYKQLQIGVPGPSVTKPMKYAGTRRTHSATEDVEPASKRAKTVAVPERARSAAFKQNQTPAAQAGSASTRRSSRLIVTNGKGGKPKQPPVTQGKRKAGQRSTSISDAEDTHTPSSGSIPHSPRSDSTENVNAGPSSEVRRNTAIAERYVFDLMKVFARAHYHLSKYECRATIECLDQLPQSQQRSPSVLILIARSHYELVEYVQAERAFVLARRLDPFRVWDMDLYSTLLWHLRRNAQLSFLAQELLNINSKSPEAWIAVGNCFSLQKEHAQALVSFQRAAEMDPYCAYAYTLSGHESLVTDDVRKAIALFQKALAHDGRHYNAWYGLGSCYLKMGRLPMAQYHFERAVEIHPGNAVLLACLGMVHERQGRVDDALSLFNVALVASPDNPLVRYRRAKIWVQRGNYAAAEEDLVRLCDLSPSEPNVVLLLGRALRLQGKTTQANRVLAVARDLDPRNAAKIAKLVEETGPIASAVVGGRLGEDSSANHHHGMSIPETSVEESGVDVSMDGSMD</sequence>
<dbReference type="Proteomes" id="UP000054097">
    <property type="component" value="Unassembled WGS sequence"/>
</dbReference>
<feature type="region of interest" description="Disordered" evidence="4">
    <location>
        <begin position="321"/>
        <end position="450"/>
    </location>
</feature>
<gene>
    <name evidence="5" type="ORF">M408DRAFT_21736</name>
</gene>
<feature type="repeat" description="TPR" evidence="3">
    <location>
        <begin position="566"/>
        <end position="599"/>
    </location>
</feature>
<dbReference type="PROSITE" id="PS50005">
    <property type="entry name" value="TPR"/>
    <property type="match status" value="3"/>
</dbReference>
<dbReference type="Pfam" id="PF12895">
    <property type="entry name" value="ANAPC3"/>
    <property type="match status" value="1"/>
</dbReference>
<feature type="region of interest" description="Disordered" evidence="4">
    <location>
        <begin position="234"/>
        <end position="255"/>
    </location>
</feature>
<dbReference type="GO" id="GO:0031145">
    <property type="term" value="P:anaphase-promoting complex-dependent catabolic process"/>
    <property type="evidence" value="ECO:0007669"/>
    <property type="project" value="TreeGrafter"/>
</dbReference>
<dbReference type="SMART" id="SM00028">
    <property type="entry name" value="TPR"/>
    <property type="match status" value="7"/>
</dbReference>
<dbReference type="Pfam" id="PF13432">
    <property type="entry name" value="TPR_16"/>
    <property type="match status" value="2"/>
</dbReference>
<comment type="similarity">
    <text evidence="2">Belongs to the APC3/CDC27 family.</text>
</comment>